<keyword evidence="2" id="KW-0689">Ribosomal protein</keyword>
<dbReference type="InterPro" id="IPR023029">
    <property type="entry name" value="Ribosomal_uS15_arc_euk"/>
</dbReference>
<dbReference type="Gene3D" id="6.10.140.530">
    <property type="match status" value="1"/>
</dbReference>
<name>A0A2P6NJJ5_9EUKA</name>
<dbReference type="Pfam" id="PF00312">
    <property type="entry name" value="Ribosomal_S15"/>
    <property type="match status" value="1"/>
</dbReference>
<dbReference type="NCBIfam" id="NF006331">
    <property type="entry name" value="PRK08561.1"/>
    <property type="match status" value="1"/>
</dbReference>
<dbReference type="SMART" id="SM01386">
    <property type="entry name" value="Ribosomal_S13_N"/>
    <property type="match status" value="1"/>
</dbReference>
<dbReference type="GO" id="GO:0022627">
    <property type="term" value="C:cytosolic small ribosomal subunit"/>
    <property type="evidence" value="ECO:0007669"/>
    <property type="project" value="TreeGrafter"/>
</dbReference>
<dbReference type="PROSITE" id="PS00362">
    <property type="entry name" value="RIBOSOMAL_S15"/>
    <property type="match status" value="1"/>
</dbReference>
<dbReference type="GO" id="GO:0003735">
    <property type="term" value="F:structural constituent of ribosome"/>
    <property type="evidence" value="ECO:0007669"/>
    <property type="project" value="InterPro"/>
</dbReference>
<dbReference type="AlphaFoldDB" id="A0A2P6NJJ5"/>
<dbReference type="SUPFAM" id="SSF47060">
    <property type="entry name" value="S15/NS1 RNA-binding domain"/>
    <property type="match status" value="1"/>
</dbReference>
<dbReference type="GO" id="GO:0006412">
    <property type="term" value="P:translation"/>
    <property type="evidence" value="ECO:0007669"/>
    <property type="project" value="InterPro"/>
</dbReference>
<keyword evidence="7" id="KW-1185">Reference proteome</keyword>
<gene>
    <name evidence="6" type="ORF">PROFUN_04134</name>
</gene>
<dbReference type="GO" id="GO:0070181">
    <property type="term" value="F:small ribosomal subunit rRNA binding"/>
    <property type="evidence" value="ECO:0007669"/>
    <property type="project" value="TreeGrafter"/>
</dbReference>
<dbReference type="PANTHER" id="PTHR11885">
    <property type="entry name" value="RIBOSOMAL PROTEIN S15P/S13E"/>
    <property type="match status" value="1"/>
</dbReference>
<dbReference type="GO" id="GO:0005730">
    <property type="term" value="C:nucleolus"/>
    <property type="evidence" value="ECO:0007669"/>
    <property type="project" value="TreeGrafter"/>
</dbReference>
<dbReference type="InterPro" id="IPR005114">
    <property type="entry name" value="Helicase_assoc"/>
</dbReference>
<evidence type="ECO:0000259" key="5">
    <source>
        <dbReference type="SMART" id="SM01386"/>
    </source>
</evidence>
<protein>
    <recommendedName>
        <fullName evidence="5">Small ribosomal subunit protein uS15 N-terminal domain-containing protein</fullName>
    </recommendedName>
</protein>
<dbReference type="Pfam" id="PF03457">
    <property type="entry name" value="HA"/>
    <property type="match status" value="1"/>
</dbReference>
<evidence type="ECO:0000313" key="7">
    <source>
        <dbReference type="Proteomes" id="UP000241769"/>
    </source>
</evidence>
<evidence type="ECO:0000256" key="1">
    <source>
        <dbReference type="ARBA" id="ARBA00008434"/>
    </source>
</evidence>
<dbReference type="InterPro" id="IPR012606">
    <property type="entry name" value="Ribosomal_uS15_N"/>
</dbReference>
<dbReference type="OrthoDB" id="623277at2759"/>
<sequence>MKGNKIDYILDDASSDVMHELVRKFMEYPRSYHESLVRETYTTTWPTMPAHTPTHTHTHTHTPSTPPEMLTAEMQLQSQVRPKEPSKFVCIPSSPTTEESQDELSDNPSNAHVQRWMANFEKLKRFKKMYGTTSVTRSKGDSKSLGNWVHEQRRKHRNGTLLPFQRQMLDSINFGWVQVPLLEEMERLSVRRKFLHDTTTSVGLRWDDSVSLRKSQLDRRDLQCLDTIFPLFHGSRVVAKIYKWGGGRELKGWEGEIETAPQAFWKESCKKGPFQQYLKSNKMGRMHSGGKGISGSALPYKRTPPSWLKTTPSEVAEHVMKLSKKGLTPSQIGVVLRDSHGIAQVKNVTGTKILRILRYNGIAPEIPEDLYHLIKKAVAVRKHLEKNRKDKDAKFRLILVESRVHRLARYYKTYKVLPPTWKYESGSASALVS</sequence>
<evidence type="ECO:0000256" key="2">
    <source>
        <dbReference type="ARBA" id="ARBA00022980"/>
    </source>
</evidence>
<dbReference type="Pfam" id="PF08069">
    <property type="entry name" value="Ribosomal_S13_N"/>
    <property type="match status" value="1"/>
</dbReference>
<comment type="similarity">
    <text evidence="1">Belongs to the universal ribosomal protein uS15 family.</text>
</comment>
<organism evidence="6 7">
    <name type="scientific">Planoprotostelium fungivorum</name>
    <dbReference type="NCBI Taxonomy" id="1890364"/>
    <lineage>
        <taxon>Eukaryota</taxon>
        <taxon>Amoebozoa</taxon>
        <taxon>Evosea</taxon>
        <taxon>Variosea</taxon>
        <taxon>Cavosteliida</taxon>
        <taxon>Cavosteliaceae</taxon>
        <taxon>Planoprotostelium</taxon>
    </lineage>
</organism>
<dbReference type="CDD" id="cd00353">
    <property type="entry name" value="Ribosomal_S15p_S13e"/>
    <property type="match status" value="1"/>
</dbReference>
<dbReference type="SMART" id="SM01387">
    <property type="entry name" value="Ribosomal_S15"/>
    <property type="match status" value="1"/>
</dbReference>
<dbReference type="Gene3D" id="4.10.860.130">
    <property type="match status" value="1"/>
</dbReference>
<dbReference type="Gene3D" id="1.10.287.10">
    <property type="entry name" value="S15/NS1, RNA-binding"/>
    <property type="match status" value="1"/>
</dbReference>
<evidence type="ECO:0000256" key="3">
    <source>
        <dbReference type="ARBA" id="ARBA00023274"/>
    </source>
</evidence>
<evidence type="ECO:0000256" key="4">
    <source>
        <dbReference type="SAM" id="MobiDB-lite"/>
    </source>
</evidence>
<dbReference type="InterPro" id="IPR009068">
    <property type="entry name" value="uS15_NS1_RNA-bd_sf"/>
</dbReference>
<dbReference type="EMBL" id="MDYQ01000069">
    <property type="protein sequence ID" value="PRP84143.1"/>
    <property type="molecule type" value="Genomic_DNA"/>
</dbReference>
<dbReference type="FunFam" id="1.10.287.10:FF:000003">
    <property type="entry name" value="40S ribosomal protein S13"/>
    <property type="match status" value="1"/>
</dbReference>
<dbReference type="Proteomes" id="UP000241769">
    <property type="component" value="Unassembled WGS sequence"/>
</dbReference>
<comment type="caution">
    <text evidence="6">The sequence shown here is derived from an EMBL/GenBank/DDBJ whole genome shotgun (WGS) entry which is preliminary data.</text>
</comment>
<dbReference type="STRING" id="1890364.A0A2P6NJJ5"/>
<proteinExistence type="inferred from homology"/>
<dbReference type="InterPro" id="IPR000589">
    <property type="entry name" value="Ribosomal_uS15"/>
</dbReference>
<dbReference type="InParanoid" id="A0A2P6NJJ5"/>
<dbReference type="FunFam" id="4.10.860.130:FF:000001">
    <property type="entry name" value="40S ribosomal protein S13"/>
    <property type="match status" value="1"/>
</dbReference>
<feature type="domain" description="Small ribosomal subunit protein uS15 N-terminal" evidence="5">
    <location>
        <begin position="283"/>
        <end position="342"/>
    </location>
</feature>
<evidence type="ECO:0000313" key="6">
    <source>
        <dbReference type="EMBL" id="PRP84143.1"/>
    </source>
</evidence>
<reference evidence="6 7" key="1">
    <citation type="journal article" date="2018" name="Genome Biol. Evol.">
        <title>Multiple Roots of Fruiting Body Formation in Amoebozoa.</title>
        <authorList>
            <person name="Hillmann F."/>
            <person name="Forbes G."/>
            <person name="Novohradska S."/>
            <person name="Ferling I."/>
            <person name="Riege K."/>
            <person name="Groth M."/>
            <person name="Westermann M."/>
            <person name="Marz M."/>
            <person name="Spaller T."/>
            <person name="Winckler T."/>
            <person name="Schaap P."/>
            <person name="Glockner G."/>
        </authorList>
    </citation>
    <scope>NUCLEOTIDE SEQUENCE [LARGE SCALE GENOMIC DNA]</scope>
    <source>
        <strain evidence="6 7">Jena</strain>
    </source>
</reference>
<keyword evidence="3" id="KW-0687">Ribonucleoprotein</keyword>
<accession>A0A2P6NJJ5</accession>
<feature type="region of interest" description="Disordered" evidence="4">
    <location>
        <begin position="47"/>
        <end position="66"/>
    </location>
</feature>
<dbReference type="HAMAP" id="MF_01343_A">
    <property type="entry name" value="Ribosomal_uS15_A"/>
    <property type="match status" value="1"/>
</dbReference>
<dbReference type="PANTHER" id="PTHR11885:SF6">
    <property type="entry name" value="SMALL RIBOSOMAL SUBUNIT PROTEIN US15"/>
    <property type="match status" value="1"/>
</dbReference>